<protein>
    <submittedName>
        <fullName evidence="1">Alpha/Beta hydrolase protein</fullName>
    </submittedName>
</protein>
<dbReference type="GO" id="GO:0016787">
    <property type="term" value="F:hydrolase activity"/>
    <property type="evidence" value="ECO:0007669"/>
    <property type="project" value="UniProtKB-KW"/>
</dbReference>
<sequence>MRARIAPTIIKHWWTSRCNGLYDNSIRGVQDLDTFAPLPSPDIYYFTMSFCATVPFPERTLTTEDVNEFFALFPLHEVFNAFGISGLIATNMLQLFHPPARATLAWITRVARRHLQAMGYFSQLPLPGSQVPRPDVLPLMQFSAYAMGGGMAIPAGAPPTITSAGFAPNDGVVNTASMDGPVAGPVINGDFAAALTANGAAGVRGMYWHLGSNSTIDHADQIGVFTDPVTFDEVQVMYMLFAELVSLL</sequence>
<gene>
    <name evidence="1" type="ORF">PG996_003232</name>
</gene>
<evidence type="ECO:0000313" key="2">
    <source>
        <dbReference type="Proteomes" id="UP001446871"/>
    </source>
</evidence>
<dbReference type="Gene3D" id="3.40.50.1820">
    <property type="entry name" value="alpha/beta hydrolase"/>
    <property type="match status" value="1"/>
</dbReference>
<comment type="caution">
    <text evidence="1">The sequence shown here is derived from an EMBL/GenBank/DDBJ whole genome shotgun (WGS) entry which is preliminary data.</text>
</comment>
<keyword evidence="2" id="KW-1185">Reference proteome</keyword>
<keyword evidence="1" id="KW-0378">Hydrolase</keyword>
<organism evidence="1 2">
    <name type="scientific">Apiospora saccharicola</name>
    <dbReference type="NCBI Taxonomy" id="335842"/>
    <lineage>
        <taxon>Eukaryota</taxon>
        <taxon>Fungi</taxon>
        <taxon>Dikarya</taxon>
        <taxon>Ascomycota</taxon>
        <taxon>Pezizomycotina</taxon>
        <taxon>Sordariomycetes</taxon>
        <taxon>Xylariomycetidae</taxon>
        <taxon>Amphisphaeriales</taxon>
        <taxon>Apiosporaceae</taxon>
        <taxon>Apiospora</taxon>
    </lineage>
</organism>
<evidence type="ECO:0000313" key="1">
    <source>
        <dbReference type="EMBL" id="KAK8077062.1"/>
    </source>
</evidence>
<dbReference type="InterPro" id="IPR029058">
    <property type="entry name" value="AB_hydrolase_fold"/>
</dbReference>
<dbReference type="EMBL" id="JAQQWM010000002">
    <property type="protein sequence ID" value="KAK8077062.1"/>
    <property type="molecule type" value="Genomic_DNA"/>
</dbReference>
<proteinExistence type="predicted"/>
<name>A0ABR1W1W9_9PEZI</name>
<accession>A0ABR1W1W9</accession>
<dbReference type="Proteomes" id="UP001446871">
    <property type="component" value="Unassembled WGS sequence"/>
</dbReference>
<reference evidence="1 2" key="1">
    <citation type="submission" date="2023-01" db="EMBL/GenBank/DDBJ databases">
        <title>Analysis of 21 Apiospora genomes using comparative genomics revels a genus with tremendous synthesis potential of carbohydrate active enzymes and secondary metabolites.</title>
        <authorList>
            <person name="Sorensen T."/>
        </authorList>
    </citation>
    <scope>NUCLEOTIDE SEQUENCE [LARGE SCALE GENOMIC DNA]</scope>
    <source>
        <strain evidence="1 2">CBS 83171</strain>
    </source>
</reference>